<evidence type="ECO:0000313" key="1">
    <source>
        <dbReference type="EMBL" id="KAJ9118829.1"/>
    </source>
</evidence>
<dbReference type="EMBL" id="JASBWV010000027">
    <property type="protein sequence ID" value="KAJ9118829.1"/>
    <property type="molecule type" value="Genomic_DNA"/>
</dbReference>
<sequence length="1400" mass="150739">MEEHHGQAEPLPLSIPDTGSIDRIEQITQDNANAAVVTEDQSPLRHPSVLKRQRSDSYDYEAIYRSLPASPTAVADVSKSESDRPQEDILVSALLPSTGNSDASLVNPSTAPMERNQRAQSQPFGLTDGAHPEEGHPAKKRRLFQHEHQLDTTTGVDEILMTNDEHTAELVHAEESEDHDLITAQLMASLQQAAEEPEYATTTLAQADADQAPQHSSAASPTRDYVGNPSDHHEHQSELDTFPHDDILNAFIGASTETSPAIANIPEPQTIAESPKNDTTEDKPASPVVASPVITSMSPSQRKSPTAPAVTDPSVNKSAPRLGASPRPVQVFPSPRPVTLPMNPRPVATTVLPMANGSSRPLLGVSSPRTPTLSNSRPVMVTAFTSSGPQLVRPIPKKTLPRDFTPSRPTDKRRPTPRKLSGRGSGSTPPMPNPYDLAAKNSVVVKPVVEEPDITSTLSVETLAVLEAAATSLSQIQGPVTQEHLEAIVLQLTNAGIDLSQLGLGNLVAQDEDDDTTHQYNSRGDNHIDTSSHSIFGDGGSQSFNDMSDSQPDDMNLQAQSLIAALSALVPQSQPPAEPPRPANIVAPAPPPITIDLTDEPDDETPAAVKSITDAETTPRTKDLAHSSTSTTGDQPQTMEPTTPANTAAQVTQLSDELDQEKTRITSLEVIARIEALEAMIRELEENVPAHPLIVPASKDATDAGDKAEAQVTLEVEHPNTETRADVDKDQPTLEAEPSSKKSPPITDTYVVDVEKAKDRSNKLALYKRLLDAAKTESASSNVDALASKNTDKSPRAPDSPGRASQIPDEATPMLATSSSPAAPSKPSDTLTVDAPADISIPADMDKLPTESSAHEESQPSVNSISPSIATANQDKSHDQAQEAPVPEPVFVKSEPVDIDFTIATPAANPPVTADPGVNAAIGDEHDNHGADSTTYSNENNHALQPAETSMEEDPLLAELFPTFPMGGSPAQANHMQAEEESDPMLAGMLQELDASNGHNDMNYDNSHGNDFTGAWNPWAEVPHVIPETRGGPQHDALPIEGFSPFLQAGIRMAYGSDSKPYREARIAAIQATSVTGALRLGGTFLARFPLHLGMKSVFVPNPTTGEDARALHEAGLDVKLYRFFDRAHGGVDFAGMCEDLARAPEQSIVLLHVSGSSPTGASLIISQWRTLIDILKAGRHIPFLVMEFQGLASGDPNIDAHPVRYMAQEGIPFMLAQSFDSAMGLYIDSPSILSIVGHSHQEKLRIESQLRHVARTLHSHPGPLGAHIAAGILNDSQMYRSWLKEIKAMSDRLRSIREKLYDYLTNKLQTPGVWTHFRGSRGMYSAVLLDPMQIRTLATREHIHMLPDGCFSLGCLNAAKIEILARAIDRVVRDPEPYLTDDTTLQLELALHEPFPSFE</sequence>
<accession>A0ACC2X654</accession>
<name>A0ACC2X654_9TREE</name>
<protein>
    <submittedName>
        <fullName evidence="1">Uncharacterized protein</fullName>
    </submittedName>
</protein>
<organism evidence="1 2">
    <name type="scientific">Naganishia onofrii</name>
    <dbReference type="NCBI Taxonomy" id="1851511"/>
    <lineage>
        <taxon>Eukaryota</taxon>
        <taxon>Fungi</taxon>
        <taxon>Dikarya</taxon>
        <taxon>Basidiomycota</taxon>
        <taxon>Agaricomycotina</taxon>
        <taxon>Tremellomycetes</taxon>
        <taxon>Filobasidiales</taxon>
        <taxon>Filobasidiaceae</taxon>
        <taxon>Naganishia</taxon>
    </lineage>
</organism>
<gene>
    <name evidence="1" type="ORF">QFC24_006028</name>
</gene>
<dbReference type="Proteomes" id="UP001234202">
    <property type="component" value="Unassembled WGS sequence"/>
</dbReference>
<comment type="caution">
    <text evidence="1">The sequence shown here is derived from an EMBL/GenBank/DDBJ whole genome shotgun (WGS) entry which is preliminary data.</text>
</comment>
<keyword evidence="2" id="KW-1185">Reference proteome</keyword>
<reference evidence="1" key="1">
    <citation type="submission" date="2023-04" db="EMBL/GenBank/DDBJ databases">
        <title>Draft Genome sequencing of Naganishia species isolated from polar environments using Oxford Nanopore Technology.</title>
        <authorList>
            <person name="Leo P."/>
            <person name="Venkateswaran K."/>
        </authorList>
    </citation>
    <scope>NUCLEOTIDE SEQUENCE</scope>
    <source>
        <strain evidence="1">DBVPG 5303</strain>
    </source>
</reference>
<evidence type="ECO:0000313" key="2">
    <source>
        <dbReference type="Proteomes" id="UP001234202"/>
    </source>
</evidence>
<proteinExistence type="predicted"/>